<evidence type="ECO:0000259" key="1">
    <source>
        <dbReference type="Pfam" id="PF00483"/>
    </source>
</evidence>
<protein>
    <submittedName>
        <fullName evidence="3">Unannotated protein</fullName>
    </submittedName>
</protein>
<reference evidence="3" key="1">
    <citation type="submission" date="2020-05" db="EMBL/GenBank/DDBJ databases">
        <authorList>
            <person name="Chiriac C."/>
            <person name="Salcher M."/>
            <person name="Ghai R."/>
            <person name="Kavagutti S V."/>
        </authorList>
    </citation>
    <scope>NUCLEOTIDE SEQUENCE</scope>
</reference>
<dbReference type="EMBL" id="CAFBPG010000009">
    <property type="protein sequence ID" value="CAB5003951.1"/>
    <property type="molecule type" value="Genomic_DNA"/>
</dbReference>
<dbReference type="AlphaFoldDB" id="A0A6J7BMN6"/>
<accession>A0A6J7BMN6</accession>
<dbReference type="InterPro" id="IPR050486">
    <property type="entry name" value="Mannose-1P_guanyltransferase"/>
</dbReference>
<proteinExistence type="predicted"/>
<dbReference type="Gene3D" id="3.90.550.10">
    <property type="entry name" value="Spore Coat Polysaccharide Biosynthesis Protein SpsA, Chain A"/>
    <property type="match status" value="1"/>
</dbReference>
<dbReference type="EMBL" id="CAFBJH010000001">
    <property type="protein sequence ID" value="CAB4846852.1"/>
    <property type="molecule type" value="Genomic_DNA"/>
</dbReference>
<evidence type="ECO:0000313" key="2">
    <source>
        <dbReference type="EMBL" id="CAB4654386.1"/>
    </source>
</evidence>
<dbReference type="InterPro" id="IPR029044">
    <property type="entry name" value="Nucleotide-diphossugar_trans"/>
</dbReference>
<dbReference type="EMBL" id="CAEZWS010000001">
    <property type="protein sequence ID" value="CAB4654386.1"/>
    <property type="molecule type" value="Genomic_DNA"/>
</dbReference>
<gene>
    <name evidence="2" type="ORF">UFOPK2288_00012</name>
    <name evidence="3" type="ORF">UFOPK3287_00011</name>
    <name evidence="4" type="ORF">UFOPK4074_00219</name>
</gene>
<dbReference type="CDD" id="cd04181">
    <property type="entry name" value="NTP_transferase"/>
    <property type="match status" value="1"/>
</dbReference>
<dbReference type="Gene3D" id="2.160.10.10">
    <property type="entry name" value="Hexapeptide repeat proteins"/>
    <property type="match status" value="1"/>
</dbReference>
<evidence type="ECO:0000313" key="3">
    <source>
        <dbReference type="EMBL" id="CAB4846852.1"/>
    </source>
</evidence>
<organism evidence="3">
    <name type="scientific">freshwater metagenome</name>
    <dbReference type="NCBI Taxonomy" id="449393"/>
    <lineage>
        <taxon>unclassified sequences</taxon>
        <taxon>metagenomes</taxon>
        <taxon>ecological metagenomes</taxon>
    </lineage>
</organism>
<dbReference type="SUPFAM" id="SSF53448">
    <property type="entry name" value="Nucleotide-diphospho-sugar transferases"/>
    <property type="match status" value="1"/>
</dbReference>
<dbReference type="PANTHER" id="PTHR22572">
    <property type="entry name" value="SUGAR-1-PHOSPHATE GUANYL TRANSFERASE"/>
    <property type="match status" value="1"/>
</dbReference>
<name>A0A6J7BMN6_9ZZZZ</name>
<dbReference type="Pfam" id="PF00483">
    <property type="entry name" value="NTP_transferase"/>
    <property type="match status" value="1"/>
</dbReference>
<evidence type="ECO:0000313" key="4">
    <source>
        <dbReference type="EMBL" id="CAB5003951.1"/>
    </source>
</evidence>
<dbReference type="InterPro" id="IPR005835">
    <property type="entry name" value="NTP_transferase_dom"/>
</dbReference>
<sequence>MTEAILLVGGMGTRLMPLTRNTPKPMLPVAGLPVTEHQLLMAKRAGITSIVLATSYLSEIFIPYFGDGSRWGIDLRYAVEEQPLGTGGAIRNAAELLHGDSTVAIFNGDVLTGHDLAKQIDFHTSHRAEVTLHLTRVTDARAYGCVPLDADGRVTDFLEKMENPITNTINAGCYVFEREVIDFIPARTVVSIEREIFPKLVAEGKNIFGFVDDSYWLDIGTPSALLQGSRDLVAGALGGQKSEFFAGRGCSIAPDAKVIAGSSLGAHVKVENGAIVQGSIVCDDVKVGQRSEIINSFIAPGTFIAPESKIVDSYCAKDGTFSLLTPK</sequence>
<feature type="domain" description="Nucleotidyl transferase" evidence="1">
    <location>
        <begin position="4"/>
        <end position="232"/>
    </location>
</feature>